<evidence type="ECO:0000256" key="3">
    <source>
        <dbReference type="ARBA" id="ARBA00022723"/>
    </source>
</evidence>
<comment type="cofactor">
    <cofactor evidence="1">
        <name>[4Fe-4S] cluster</name>
        <dbReference type="ChEBI" id="CHEBI:49883"/>
    </cofactor>
</comment>
<dbReference type="GO" id="GO:0046872">
    <property type="term" value="F:metal ion binding"/>
    <property type="evidence" value="ECO:0007669"/>
    <property type="project" value="UniProtKB-KW"/>
</dbReference>
<dbReference type="HOGENOM" id="CLU_646996_0_0_0"/>
<dbReference type="PANTHER" id="PTHR43409">
    <property type="entry name" value="ANAEROBIC MAGNESIUM-PROTOPORPHYRIN IX MONOMETHYL ESTER CYCLASE-RELATED"/>
    <property type="match status" value="1"/>
</dbReference>
<keyword evidence="4" id="KW-0408">Iron</keyword>
<dbReference type="GO" id="GO:0005829">
    <property type="term" value="C:cytosol"/>
    <property type="evidence" value="ECO:0007669"/>
    <property type="project" value="TreeGrafter"/>
</dbReference>
<dbReference type="NCBIfam" id="NF040546">
    <property type="entry name" value="rSAM_CUAEP"/>
    <property type="match status" value="1"/>
</dbReference>
<dbReference type="Gene3D" id="3.80.30.20">
    <property type="entry name" value="tm_1862 like domain"/>
    <property type="match status" value="1"/>
</dbReference>
<dbReference type="InterPro" id="IPR023404">
    <property type="entry name" value="rSAM_horseshoe"/>
</dbReference>
<dbReference type="Pfam" id="PF04055">
    <property type="entry name" value="Radical_SAM"/>
    <property type="match status" value="1"/>
</dbReference>
<accession>D1CBA6</accession>
<keyword evidence="3" id="KW-0479">Metal-binding</keyword>
<proteinExistence type="predicted"/>
<dbReference type="KEGG" id="ttr:Tter_1163"/>
<dbReference type="RefSeq" id="WP_012875106.1">
    <property type="nucleotide sequence ID" value="NC_013525.1"/>
</dbReference>
<dbReference type="AlphaFoldDB" id="D1CBA6"/>
<dbReference type="Gene3D" id="3.40.50.280">
    <property type="entry name" value="Cobalamin-binding domain"/>
    <property type="match status" value="1"/>
</dbReference>
<dbReference type="STRING" id="525904.Tter_1163"/>
<dbReference type="GO" id="GO:0051536">
    <property type="term" value="F:iron-sulfur cluster binding"/>
    <property type="evidence" value="ECO:0007669"/>
    <property type="project" value="UniProtKB-KW"/>
</dbReference>
<dbReference type="SFLD" id="SFLDS00029">
    <property type="entry name" value="Radical_SAM"/>
    <property type="match status" value="1"/>
</dbReference>
<keyword evidence="8" id="KW-1185">Reference proteome</keyword>
<dbReference type="OrthoDB" id="9801424at2"/>
<evidence type="ECO:0000313" key="7">
    <source>
        <dbReference type="EMBL" id="ACZ42071.1"/>
    </source>
</evidence>
<dbReference type="PROSITE" id="PS51918">
    <property type="entry name" value="RADICAL_SAM"/>
    <property type="match status" value="1"/>
</dbReference>
<reference evidence="8" key="1">
    <citation type="journal article" date="2010" name="Stand. Genomic Sci.">
        <title>Complete genome sequence of 'Thermobaculum terrenum' type strain (YNP1).</title>
        <authorList>
            <person name="Kiss H."/>
            <person name="Cleland D."/>
            <person name="Lapidus A."/>
            <person name="Lucas S."/>
            <person name="Glavina Del Rio T."/>
            <person name="Nolan M."/>
            <person name="Tice H."/>
            <person name="Han C."/>
            <person name="Goodwin L."/>
            <person name="Pitluck S."/>
            <person name="Liolios K."/>
            <person name="Ivanova N."/>
            <person name="Mavromatis K."/>
            <person name="Ovchinnikova G."/>
            <person name="Pati A."/>
            <person name="Chen A."/>
            <person name="Palaniappan K."/>
            <person name="Land M."/>
            <person name="Hauser L."/>
            <person name="Chang Y."/>
            <person name="Jeffries C."/>
            <person name="Lu M."/>
            <person name="Brettin T."/>
            <person name="Detter J."/>
            <person name="Goker M."/>
            <person name="Tindall B."/>
            <person name="Beck B."/>
            <person name="McDermott T."/>
            <person name="Woyke T."/>
            <person name="Bristow J."/>
            <person name="Eisen J."/>
            <person name="Markowitz V."/>
            <person name="Hugenholtz P."/>
            <person name="Kyrpides N."/>
            <person name="Klenk H."/>
            <person name="Cheng J."/>
        </authorList>
    </citation>
    <scope>NUCLEOTIDE SEQUENCE [LARGE SCALE GENOMIC DNA]</scope>
    <source>
        <strain evidence="8">ATCC BAA-798 / YNP1</strain>
    </source>
</reference>
<dbReference type="InterPro" id="IPR007197">
    <property type="entry name" value="rSAM"/>
</dbReference>
<dbReference type="Proteomes" id="UP000000323">
    <property type="component" value="Chromosome 1"/>
</dbReference>
<evidence type="ECO:0000313" key="8">
    <source>
        <dbReference type="Proteomes" id="UP000000323"/>
    </source>
</evidence>
<dbReference type="eggNOG" id="COG1032">
    <property type="taxonomic scope" value="Bacteria"/>
</dbReference>
<sequence length="472" mass="52761">MRAAGDIVLLAVYELGHQPLSLASPVAFLKRAGFSPVAIDLSIENLDLSRVSNAKLVAISTPMHTAMRLAVPVAREIRSINPNAHICFYGLYAYLNANYLLSSVADSVLAGEYEQALVDLALRLEAQDSAQHDRSGIFTSGPPSPILTKLNFMLPHRESLPPIEMYAALRHEGRLRKAGYVEATRGCLHTCTHCPIPPVYGGRFFVVPKDVVVEDIRQQVNAGATHITFGDPDFLNGPGHVLKILRAVHEEFPFLTFDATIKIEHIIEKRDLFTELRELGCIFVVSAVESVNEDVLRNLEKGHTRQDVEEALSILRQNDIEMNPSLLPFTPWETLDSFIELLHFVEDHDLIPNVSPVHYSIRLLVPPGSLVLPKLEQMGVLGALDEESFTYVWSHPDTRMDELYHEISVLVQEMVSQNKTNYEIFDRLKAVAYAKAGLPIPDAPVRNSYREAPGLTEPWYCCAEPLNNNLRC</sequence>
<evidence type="ECO:0000256" key="4">
    <source>
        <dbReference type="ARBA" id="ARBA00023004"/>
    </source>
</evidence>
<dbReference type="CDD" id="cd01335">
    <property type="entry name" value="Radical_SAM"/>
    <property type="match status" value="1"/>
</dbReference>
<dbReference type="PANTHER" id="PTHR43409:SF7">
    <property type="entry name" value="BLL1977 PROTEIN"/>
    <property type="match status" value="1"/>
</dbReference>
<dbReference type="EMBL" id="CP001825">
    <property type="protein sequence ID" value="ACZ42071.1"/>
    <property type="molecule type" value="Genomic_DNA"/>
</dbReference>
<name>D1CBA6_THET1</name>
<evidence type="ECO:0000256" key="2">
    <source>
        <dbReference type="ARBA" id="ARBA00022691"/>
    </source>
</evidence>
<dbReference type="SMART" id="SM00729">
    <property type="entry name" value="Elp3"/>
    <property type="match status" value="1"/>
</dbReference>
<dbReference type="InterPro" id="IPR058240">
    <property type="entry name" value="rSAM_sf"/>
</dbReference>
<dbReference type="GO" id="GO:0003824">
    <property type="term" value="F:catalytic activity"/>
    <property type="evidence" value="ECO:0007669"/>
    <property type="project" value="InterPro"/>
</dbReference>
<evidence type="ECO:0000256" key="5">
    <source>
        <dbReference type="ARBA" id="ARBA00023014"/>
    </source>
</evidence>
<evidence type="ECO:0000256" key="1">
    <source>
        <dbReference type="ARBA" id="ARBA00001966"/>
    </source>
</evidence>
<dbReference type="InterPro" id="IPR006638">
    <property type="entry name" value="Elp3/MiaA/NifB-like_rSAM"/>
</dbReference>
<dbReference type="SUPFAM" id="SSF102114">
    <property type="entry name" value="Radical SAM enzymes"/>
    <property type="match status" value="1"/>
</dbReference>
<keyword evidence="2" id="KW-0949">S-adenosyl-L-methionine</keyword>
<feature type="domain" description="Radical SAM core" evidence="6">
    <location>
        <begin position="173"/>
        <end position="410"/>
    </location>
</feature>
<evidence type="ECO:0000259" key="6">
    <source>
        <dbReference type="PROSITE" id="PS51918"/>
    </source>
</evidence>
<dbReference type="InterPro" id="IPR051198">
    <property type="entry name" value="BchE-like"/>
</dbReference>
<gene>
    <name evidence="7" type="ordered locus">Tter_1163</name>
</gene>
<organism evidence="7 8">
    <name type="scientific">Thermobaculum terrenum (strain ATCC BAA-798 / CCMEE 7001 / YNP1)</name>
    <dbReference type="NCBI Taxonomy" id="525904"/>
    <lineage>
        <taxon>Bacteria</taxon>
        <taxon>Bacillati</taxon>
        <taxon>Chloroflexota</taxon>
        <taxon>Chloroflexia</taxon>
        <taxon>Candidatus Thermobaculales</taxon>
        <taxon>Candidatus Thermobaculaceae</taxon>
        <taxon>Thermobaculum</taxon>
    </lineage>
</organism>
<keyword evidence="5" id="KW-0411">Iron-sulfur</keyword>
<dbReference type="SFLD" id="SFLDG01082">
    <property type="entry name" value="B12-binding_domain_containing"/>
    <property type="match status" value="1"/>
</dbReference>
<dbReference type="InterPro" id="IPR054699">
    <property type="entry name" value="rSAM_CUAEP"/>
</dbReference>
<protein>
    <submittedName>
        <fullName evidence="7">Radical SAM domain protein</fullName>
    </submittedName>
</protein>